<feature type="compositionally biased region" description="Polar residues" evidence="1">
    <location>
        <begin position="1"/>
        <end position="11"/>
    </location>
</feature>
<accession>A0A8J2PIZ8</accession>
<keyword evidence="3" id="KW-1185">Reference proteome</keyword>
<dbReference type="Proteomes" id="UP000708208">
    <property type="component" value="Unassembled WGS sequence"/>
</dbReference>
<organism evidence="2 3">
    <name type="scientific">Allacma fusca</name>
    <dbReference type="NCBI Taxonomy" id="39272"/>
    <lineage>
        <taxon>Eukaryota</taxon>
        <taxon>Metazoa</taxon>
        <taxon>Ecdysozoa</taxon>
        <taxon>Arthropoda</taxon>
        <taxon>Hexapoda</taxon>
        <taxon>Collembola</taxon>
        <taxon>Symphypleona</taxon>
        <taxon>Sminthuridae</taxon>
        <taxon>Allacma</taxon>
    </lineage>
</organism>
<evidence type="ECO:0000313" key="3">
    <source>
        <dbReference type="Proteomes" id="UP000708208"/>
    </source>
</evidence>
<feature type="non-terminal residue" evidence="2">
    <location>
        <position position="1"/>
    </location>
</feature>
<reference evidence="2" key="1">
    <citation type="submission" date="2021-06" db="EMBL/GenBank/DDBJ databases">
        <authorList>
            <person name="Hodson N. C."/>
            <person name="Mongue J. A."/>
            <person name="Jaron S. K."/>
        </authorList>
    </citation>
    <scope>NUCLEOTIDE SEQUENCE</scope>
</reference>
<evidence type="ECO:0000256" key="1">
    <source>
        <dbReference type="SAM" id="MobiDB-lite"/>
    </source>
</evidence>
<dbReference type="AlphaFoldDB" id="A0A8J2PIZ8"/>
<sequence>MDHSTTEYLQQRSKRRRDGETRPTLEFDREAFSISNYIVPRRDQAAKELVTDRV</sequence>
<feature type="region of interest" description="Disordered" evidence="1">
    <location>
        <begin position="1"/>
        <end position="24"/>
    </location>
</feature>
<name>A0A8J2PIZ8_9HEXA</name>
<proteinExistence type="predicted"/>
<dbReference type="EMBL" id="CAJVCH010389079">
    <property type="protein sequence ID" value="CAG7817225.1"/>
    <property type="molecule type" value="Genomic_DNA"/>
</dbReference>
<protein>
    <submittedName>
        <fullName evidence="2">Uncharacterized protein</fullName>
    </submittedName>
</protein>
<evidence type="ECO:0000313" key="2">
    <source>
        <dbReference type="EMBL" id="CAG7817225.1"/>
    </source>
</evidence>
<gene>
    <name evidence="2" type="ORF">AFUS01_LOCUS27803</name>
</gene>
<comment type="caution">
    <text evidence="2">The sequence shown here is derived from an EMBL/GenBank/DDBJ whole genome shotgun (WGS) entry which is preliminary data.</text>
</comment>